<dbReference type="Gene3D" id="2.30.42.10">
    <property type="match status" value="1"/>
</dbReference>
<dbReference type="InterPro" id="IPR036034">
    <property type="entry name" value="PDZ_sf"/>
</dbReference>
<dbReference type="AlphaFoldDB" id="A0AAV5EG64"/>
<feature type="compositionally biased region" description="Low complexity" evidence="1">
    <location>
        <begin position="53"/>
        <end position="76"/>
    </location>
</feature>
<reference evidence="2" key="2">
    <citation type="submission" date="2021-12" db="EMBL/GenBank/DDBJ databases">
        <title>Resequencing data analysis of finger millet.</title>
        <authorList>
            <person name="Hatakeyama M."/>
            <person name="Aluri S."/>
            <person name="Balachadran M.T."/>
            <person name="Sivarajan S.R."/>
            <person name="Poveda L."/>
            <person name="Shimizu-Inatsugi R."/>
            <person name="Schlapbach R."/>
            <person name="Sreeman S.M."/>
            <person name="Shimizu K.K."/>
        </authorList>
    </citation>
    <scope>NUCLEOTIDE SEQUENCE</scope>
</reference>
<feature type="compositionally biased region" description="Basic residues" evidence="1">
    <location>
        <begin position="1"/>
        <end position="15"/>
    </location>
</feature>
<name>A0AAV5EG64_ELECO</name>
<dbReference type="InterPro" id="IPR009003">
    <property type="entry name" value="Peptidase_S1_PA"/>
</dbReference>
<protein>
    <recommendedName>
        <fullName evidence="4">PDZ domain-containing protein</fullName>
    </recommendedName>
</protein>
<evidence type="ECO:0000313" key="3">
    <source>
        <dbReference type="Proteomes" id="UP001054889"/>
    </source>
</evidence>
<feature type="compositionally biased region" description="Polar residues" evidence="1">
    <location>
        <begin position="155"/>
        <end position="164"/>
    </location>
</feature>
<dbReference type="Proteomes" id="UP001054889">
    <property type="component" value="Unassembled WGS sequence"/>
</dbReference>
<evidence type="ECO:0000313" key="2">
    <source>
        <dbReference type="EMBL" id="GJN22348.1"/>
    </source>
</evidence>
<gene>
    <name evidence="2" type="primary">gb09903</name>
    <name evidence="2" type="ORF">PR202_gb09903</name>
</gene>
<feature type="region of interest" description="Disordered" evidence="1">
    <location>
        <begin position="1"/>
        <end position="195"/>
    </location>
</feature>
<comment type="caution">
    <text evidence="2">The sequence shown here is derived from an EMBL/GenBank/DDBJ whole genome shotgun (WGS) entry which is preliminary data.</text>
</comment>
<dbReference type="SUPFAM" id="SSF50156">
    <property type="entry name" value="PDZ domain-like"/>
    <property type="match status" value="1"/>
</dbReference>
<keyword evidence="3" id="KW-1185">Reference proteome</keyword>
<organism evidence="2 3">
    <name type="scientific">Eleusine coracana subsp. coracana</name>
    <dbReference type="NCBI Taxonomy" id="191504"/>
    <lineage>
        <taxon>Eukaryota</taxon>
        <taxon>Viridiplantae</taxon>
        <taxon>Streptophyta</taxon>
        <taxon>Embryophyta</taxon>
        <taxon>Tracheophyta</taxon>
        <taxon>Spermatophyta</taxon>
        <taxon>Magnoliopsida</taxon>
        <taxon>Liliopsida</taxon>
        <taxon>Poales</taxon>
        <taxon>Poaceae</taxon>
        <taxon>PACMAD clade</taxon>
        <taxon>Chloridoideae</taxon>
        <taxon>Cynodonteae</taxon>
        <taxon>Eleusininae</taxon>
        <taxon>Eleusine</taxon>
    </lineage>
</organism>
<proteinExistence type="predicted"/>
<dbReference type="PANTHER" id="PTHR47389">
    <property type="entry name" value="OS09G0436400 PROTEIN"/>
    <property type="match status" value="1"/>
</dbReference>
<dbReference type="SUPFAM" id="SSF50494">
    <property type="entry name" value="Trypsin-like serine proteases"/>
    <property type="match status" value="1"/>
</dbReference>
<evidence type="ECO:0008006" key="4">
    <source>
        <dbReference type="Google" id="ProtNLM"/>
    </source>
</evidence>
<reference evidence="2" key="1">
    <citation type="journal article" date="2018" name="DNA Res.">
        <title>Multiple hybrid de novo genome assembly of finger millet, an orphan allotetraploid crop.</title>
        <authorList>
            <person name="Hatakeyama M."/>
            <person name="Aluri S."/>
            <person name="Balachadran M.T."/>
            <person name="Sivarajan S.R."/>
            <person name="Patrignani A."/>
            <person name="Gruter S."/>
            <person name="Poveda L."/>
            <person name="Shimizu-Inatsugi R."/>
            <person name="Baeten J."/>
            <person name="Francoijs K.J."/>
            <person name="Nataraja K.N."/>
            <person name="Reddy Y.A.N."/>
            <person name="Phadnis S."/>
            <person name="Ravikumar R.L."/>
            <person name="Schlapbach R."/>
            <person name="Sreeman S.M."/>
            <person name="Shimizu K.K."/>
        </authorList>
    </citation>
    <scope>NUCLEOTIDE SEQUENCE</scope>
</reference>
<sequence>MPSGRRRKSKRRRAAAARGGGEAPLGQLVPGRSLSPGASGGGEGLLGQGVPGRSGSAAASGDGPVVPGRQSGSAAASGGGMGPLGHKGATLIRLGCGPQQQPHLPPQFIGSDSSSESEPVIPITATSSRGDELAASAPSPSFYSGREMKRKRGMISTSSPQRDGSLSEPPRLDTCGNNNAAAEKSSDSSGSSPIRYPKSLLVEKKTASGDVVYHQNSDEEVVAAYHRDYHKYQKKLGDMKINGCTGIIIEWIEANTSAIVVTSSQIICTKTSLDDWEDNNVYAPNAKVIAHLADGTTSEMSLLYFSKHYDIACFKITAESGLKVVSLDPKLELVVKFCCSGGALASFDRNVVGMVSAESPAEQNGIRLGDVILNCQGVVVSTISQFEGILLDVFERQFEISDNSNSKVDIELIVYNLRKNASRSITLSAKLSDSMEVFT</sequence>
<dbReference type="PANTHER" id="PTHR47389:SF5">
    <property type="entry name" value="OS09G0436700 PROTEIN"/>
    <property type="match status" value="1"/>
</dbReference>
<evidence type="ECO:0000256" key="1">
    <source>
        <dbReference type="SAM" id="MobiDB-lite"/>
    </source>
</evidence>
<dbReference type="EMBL" id="BQKI01000075">
    <property type="protein sequence ID" value="GJN22348.1"/>
    <property type="molecule type" value="Genomic_DNA"/>
</dbReference>
<feature type="compositionally biased region" description="Gly residues" evidence="1">
    <location>
        <begin position="38"/>
        <end position="52"/>
    </location>
</feature>
<accession>A0AAV5EG64</accession>